<dbReference type="EMBL" id="JWLZ01000169">
    <property type="protein sequence ID" value="KHT62821.1"/>
    <property type="molecule type" value="Genomic_DNA"/>
</dbReference>
<dbReference type="CDD" id="cd04301">
    <property type="entry name" value="NAT_SF"/>
    <property type="match status" value="1"/>
</dbReference>
<dbReference type="InterPro" id="IPR000182">
    <property type="entry name" value="GNAT_dom"/>
</dbReference>
<keyword evidence="2" id="KW-0808">Transferase</keyword>
<dbReference type="PANTHER" id="PTHR39173">
    <property type="entry name" value="ACETYLTRANSFERASE"/>
    <property type="match status" value="1"/>
</dbReference>
<protein>
    <submittedName>
        <fullName evidence="2">Acetyltransferase</fullName>
    </submittedName>
</protein>
<dbReference type="Gene3D" id="3.40.630.30">
    <property type="match status" value="1"/>
</dbReference>
<dbReference type="InterPro" id="IPR016181">
    <property type="entry name" value="Acyl_CoA_acyltransferase"/>
</dbReference>
<dbReference type="GO" id="GO:0016747">
    <property type="term" value="F:acyltransferase activity, transferring groups other than amino-acyl groups"/>
    <property type="evidence" value="ECO:0007669"/>
    <property type="project" value="InterPro"/>
</dbReference>
<dbReference type="RefSeq" id="WP_039463787.1">
    <property type="nucleotide sequence ID" value="NZ_JWLZ01000169.1"/>
</dbReference>
<proteinExistence type="predicted"/>
<feature type="domain" description="N-acetyltransferase" evidence="1">
    <location>
        <begin position="8"/>
        <end position="169"/>
    </location>
</feature>
<dbReference type="SUPFAM" id="SSF55729">
    <property type="entry name" value="Acyl-CoA N-acyltransferases (Nat)"/>
    <property type="match status" value="1"/>
</dbReference>
<evidence type="ECO:0000313" key="3">
    <source>
        <dbReference type="Proteomes" id="UP000031278"/>
    </source>
</evidence>
<comment type="caution">
    <text evidence="2">The sequence shown here is derived from an EMBL/GenBank/DDBJ whole genome shotgun (WGS) entry which is preliminary data.</text>
</comment>
<reference evidence="2 3" key="1">
    <citation type="submission" date="2014-12" db="EMBL/GenBank/DDBJ databases">
        <title>Genome sequencing of Photobacterium gaetbulicola AD005a.</title>
        <authorList>
            <person name="Adrian T.G.S."/>
            <person name="Chan K.G."/>
        </authorList>
    </citation>
    <scope>NUCLEOTIDE SEQUENCE [LARGE SCALE GENOMIC DNA]</scope>
    <source>
        <strain evidence="2 3">AD005a</strain>
    </source>
</reference>
<dbReference type="Proteomes" id="UP000031278">
    <property type="component" value="Unassembled WGS sequence"/>
</dbReference>
<name>A0A0B9GVT1_9GAMM</name>
<dbReference type="AlphaFoldDB" id="A0A0B9GVT1"/>
<accession>A0A0B9GVT1</accession>
<dbReference type="Pfam" id="PF13302">
    <property type="entry name" value="Acetyltransf_3"/>
    <property type="match status" value="1"/>
</dbReference>
<dbReference type="PROSITE" id="PS51186">
    <property type="entry name" value="GNAT"/>
    <property type="match status" value="1"/>
</dbReference>
<evidence type="ECO:0000313" key="2">
    <source>
        <dbReference type="EMBL" id="KHT62821.1"/>
    </source>
</evidence>
<dbReference type="PANTHER" id="PTHR39173:SF1">
    <property type="entry name" value="ACETYLTRANSFERASE"/>
    <property type="match status" value="1"/>
</dbReference>
<gene>
    <name evidence="2" type="ORF">RJ45_15075</name>
</gene>
<organism evidence="2 3">
    <name type="scientific">Photobacterium gaetbulicola</name>
    <dbReference type="NCBI Taxonomy" id="1295392"/>
    <lineage>
        <taxon>Bacteria</taxon>
        <taxon>Pseudomonadati</taxon>
        <taxon>Pseudomonadota</taxon>
        <taxon>Gammaproteobacteria</taxon>
        <taxon>Vibrionales</taxon>
        <taxon>Vibrionaceae</taxon>
        <taxon>Photobacterium</taxon>
    </lineage>
</organism>
<evidence type="ECO:0000259" key="1">
    <source>
        <dbReference type="PROSITE" id="PS51186"/>
    </source>
</evidence>
<sequence>MQLVSPSEEYRLAFERFYDDFARYDASNASYYKDGKINFERYLQSLIDESNGVNLPEGYVPCHHYWLVDSSQEILGVIRIRHNINTPFLSHEAGHIGYDIAPRFRGQGYGKAMLKLALPKACQLGIATALITADEDNIASRTVIERNGGQFDKIVQGKVFQYPIARYWVDCCCSSK</sequence>